<evidence type="ECO:0000313" key="2">
    <source>
        <dbReference type="EMBL" id="ROQ01051.1"/>
    </source>
</evidence>
<evidence type="ECO:0000313" key="3">
    <source>
        <dbReference type="Proteomes" id="UP000278222"/>
    </source>
</evidence>
<sequence length="75" mass="7814">MASARLIQICQGNDSADMLPKGPGVENTTMKTIDLGAVRRSIAGTKLAGHGETADGPVRQDTAKVGKRLPAPTRD</sequence>
<accession>A0A3N1MBE3</accession>
<gene>
    <name evidence="2" type="ORF">EDC65_0223</name>
</gene>
<comment type="caution">
    <text evidence="2">The sequence shown here is derived from an EMBL/GenBank/DDBJ whole genome shotgun (WGS) entry which is preliminary data.</text>
</comment>
<organism evidence="2 3">
    <name type="scientific">Stella humosa</name>
    <dbReference type="NCBI Taxonomy" id="94"/>
    <lineage>
        <taxon>Bacteria</taxon>
        <taxon>Pseudomonadati</taxon>
        <taxon>Pseudomonadota</taxon>
        <taxon>Alphaproteobacteria</taxon>
        <taxon>Rhodospirillales</taxon>
        <taxon>Stellaceae</taxon>
        <taxon>Stella</taxon>
    </lineage>
</organism>
<name>A0A3N1MBE3_9PROT</name>
<dbReference type="EMBL" id="RJKX01000011">
    <property type="protein sequence ID" value="ROQ01051.1"/>
    <property type="molecule type" value="Genomic_DNA"/>
</dbReference>
<dbReference type="AlphaFoldDB" id="A0A3N1MBE3"/>
<keyword evidence="3" id="KW-1185">Reference proteome</keyword>
<feature type="region of interest" description="Disordered" evidence="1">
    <location>
        <begin position="46"/>
        <end position="75"/>
    </location>
</feature>
<protein>
    <submittedName>
        <fullName evidence="2">Uncharacterized protein</fullName>
    </submittedName>
</protein>
<proteinExistence type="predicted"/>
<dbReference type="Proteomes" id="UP000278222">
    <property type="component" value="Unassembled WGS sequence"/>
</dbReference>
<evidence type="ECO:0000256" key="1">
    <source>
        <dbReference type="SAM" id="MobiDB-lite"/>
    </source>
</evidence>
<reference evidence="2 3" key="1">
    <citation type="submission" date="2018-11" db="EMBL/GenBank/DDBJ databases">
        <title>Genomic Encyclopedia of Type Strains, Phase IV (KMG-IV): sequencing the most valuable type-strain genomes for metagenomic binning, comparative biology and taxonomic classification.</title>
        <authorList>
            <person name="Goeker M."/>
        </authorList>
    </citation>
    <scope>NUCLEOTIDE SEQUENCE [LARGE SCALE GENOMIC DNA]</scope>
    <source>
        <strain evidence="2 3">DSM 5900</strain>
    </source>
</reference>